<evidence type="ECO:0000313" key="3">
    <source>
        <dbReference type="Proteomes" id="UP000475325"/>
    </source>
</evidence>
<evidence type="ECO:0000313" key="2">
    <source>
        <dbReference type="EMBL" id="KAF3087804.1"/>
    </source>
</evidence>
<reference evidence="2 3" key="1">
    <citation type="submission" date="2019-06" db="EMBL/GenBank/DDBJ databases">
        <authorList>
            <person name="Palmer J.M."/>
        </authorList>
    </citation>
    <scope>NUCLEOTIDE SEQUENCE [LARGE SCALE GENOMIC DNA]</scope>
    <source>
        <strain evidence="2 3">TWF102</strain>
    </source>
</reference>
<dbReference type="AlphaFoldDB" id="A0A7C8J5U3"/>
<comment type="caution">
    <text evidence="2">The sequence shown here is derived from an EMBL/GenBank/DDBJ whole genome shotgun (WGS) entry which is preliminary data.</text>
</comment>
<evidence type="ECO:0000256" key="1">
    <source>
        <dbReference type="SAM" id="MobiDB-lite"/>
    </source>
</evidence>
<feature type="region of interest" description="Disordered" evidence="1">
    <location>
        <begin position="51"/>
        <end position="79"/>
    </location>
</feature>
<protein>
    <submittedName>
        <fullName evidence="2">Uncharacterized protein</fullName>
    </submittedName>
</protein>
<organism evidence="2 3">
    <name type="scientific">Orbilia oligospora</name>
    <name type="common">Nematode-trapping fungus</name>
    <name type="synonym">Arthrobotrys oligospora</name>
    <dbReference type="NCBI Taxonomy" id="2813651"/>
    <lineage>
        <taxon>Eukaryota</taxon>
        <taxon>Fungi</taxon>
        <taxon>Dikarya</taxon>
        <taxon>Ascomycota</taxon>
        <taxon>Pezizomycotina</taxon>
        <taxon>Orbiliomycetes</taxon>
        <taxon>Orbiliales</taxon>
        <taxon>Orbiliaceae</taxon>
        <taxon>Orbilia</taxon>
    </lineage>
</organism>
<gene>
    <name evidence="2" type="ORF">TWF102_010427</name>
</gene>
<proteinExistence type="predicted"/>
<dbReference type="Proteomes" id="UP000475325">
    <property type="component" value="Unassembled WGS sequence"/>
</dbReference>
<accession>A0A7C8J5U3</accession>
<dbReference type="EMBL" id="WIQW01000075">
    <property type="protein sequence ID" value="KAF3087804.1"/>
    <property type="molecule type" value="Genomic_DNA"/>
</dbReference>
<name>A0A7C8J5U3_ORBOL</name>
<sequence length="128" mass="14279">MSLEVINFRVHHPSGEERRLRLRLAVTDRLRHWAAENCVVIGWLGTPSDPAGQPNPVQFPVPSPSEAVRSPVSATQQRPGRKDIVIFTLHWSVGSSTDKTSQARTGQDRTGQERIHRVMAYAICLPCC</sequence>